<dbReference type="InterPro" id="IPR003458">
    <property type="entry name" value="Phage_T4_Gp38_tail_assem"/>
</dbReference>
<dbReference type="Proteomes" id="UP000305202">
    <property type="component" value="Unassembled WGS sequence"/>
</dbReference>
<dbReference type="Pfam" id="PF02413">
    <property type="entry name" value="Caudo_TAP"/>
    <property type="match status" value="1"/>
</dbReference>
<sequence>MSDQKNAVFDDNKIATQAGMVTVFHFDTSTGEFLCQSEEYCALGVGIPACSCLDAPPGKVDNQAIVRSDDNSSWSVMADYRGVTVYNTQTLATEIITAIGPLSDNVTTSSPATPYDKWDGSKWVTDTDAQRAADIAVADTQKTALIASATEQISILQDAVNLEMATDAERAQLTALQSYRVLLNRVDTSTAPNIQWLAVSVPATTSTTDTTTEVNNG</sequence>
<gene>
    <name evidence="1" type="ORF">FCN80_01075</name>
</gene>
<comment type="caution">
    <text evidence="1">The sequence shown here is derived from an EMBL/GenBank/DDBJ whole genome shotgun (WGS) entry which is preliminary data.</text>
</comment>
<accession>A0ABY2SRD9</accession>
<keyword evidence="2" id="KW-1185">Reference proteome</keyword>
<protein>
    <submittedName>
        <fullName evidence="1">Tail fiber assembly protein</fullName>
    </submittedName>
</protein>
<dbReference type="PANTHER" id="PTHR34413">
    <property type="entry name" value="PROPHAGE TAIL FIBER ASSEMBLY PROTEIN HOMOLOG TFAE-RELATED-RELATED"/>
    <property type="match status" value="1"/>
</dbReference>
<reference evidence="1 2" key="1">
    <citation type="submission" date="2019-04" db="EMBL/GenBank/DDBJ databases">
        <authorList>
            <person name="Li M."/>
            <person name="Gao C."/>
        </authorList>
    </citation>
    <scope>NUCLEOTIDE SEQUENCE [LARGE SCALE GENOMIC DNA]</scope>
    <source>
        <strain evidence="1 2">BGMRC 2031</strain>
    </source>
</reference>
<evidence type="ECO:0000313" key="2">
    <source>
        <dbReference type="Proteomes" id="UP000305202"/>
    </source>
</evidence>
<evidence type="ECO:0000313" key="1">
    <source>
        <dbReference type="EMBL" id="TKI08674.1"/>
    </source>
</evidence>
<organism evidence="1 2">
    <name type="scientific">Martelella alba</name>
    <dbReference type="NCBI Taxonomy" id="2590451"/>
    <lineage>
        <taxon>Bacteria</taxon>
        <taxon>Pseudomonadati</taxon>
        <taxon>Pseudomonadota</taxon>
        <taxon>Alphaproteobacteria</taxon>
        <taxon>Hyphomicrobiales</taxon>
        <taxon>Aurantimonadaceae</taxon>
        <taxon>Martelella</taxon>
    </lineage>
</organism>
<name>A0ABY2SRD9_9HYPH</name>
<dbReference type="RefSeq" id="WP_136987965.1">
    <property type="nucleotide sequence ID" value="NZ_SZPQ01000001.1"/>
</dbReference>
<proteinExistence type="predicted"/>
<dbReference type="EMBL" id="SZPQ01000001">
    <property type="protein sequence ID" value="TKI08674.1"/>
    <property type="molecule type" value="Genomic_DNA"/>
</dbReference>
<dbReference type="InterPro" id="IPR051220">
    <property type="entry name" value="TFA_Chaperone"/>
</dbReference>
<dbReference type="PANTHER" id="PTHR34413:SF2">
    <property type="entry name" value="PROPHAGE TAIL FIBER ASSEMBLY PROTEIN HOMOLOG TFAE-RELATED"/>
    <property type="match status" value="1"/>
</dbReference>